<sequence>MRLEEPALSVSSRWTLAETRLQREVPRQPRINAILVFQMLGRYSDRLVFTAETAVSLPLLKSNS</sequence>
<organism evidence="1">
    <name type="scientific">marine sediment metagenome</name>
    <dbReference type="NCBI Taxonomy" id="412755"/>
    <lineage>
        <taxon>unclassified sequences</taxon>
        <taxon>metagenomes</taxon>
        <taxon>ecological metagenomes</taxon>
    </lineage>
</organism>
<accession>A0A0F9HKV3</accession>
<reference evidence="1" key="1">
    <citation type="journal article" date="2015" name="Nature">
        <title>Complex archaea that bridge the gap between prokaryotes and eukaryotes.</title>
        <authorList>
            <person name="Spang A."/>
            <person name="Saw J.H."/>
            <person name="Jorgensen S.L."/>
            <person name="Zaremba-Niedzwiedzka K."/>
            <person name="Martijn J."/>
            <person name="Lind A.E."/>
            <person name="van Eijk R."/>
            <person name="Schleper C."/>
            <person name="Guy L."/>
            <person name="Ettema T.J."/>
        </authorList>
    </citation>
    <scope>NUCLEOTIDE SEQUENCE</scope>
</reference>
<gene>
    <name evidence="1" type="ORF">LCGC14_1692350</name>
</gene>
<name>A0A0F9HKV3_9ZZZZ</name>
<protein>
    <submittedName>
        <fullName evidence="1">Uncharacterized protein</fullName>
    </submittedName>
</protein>
<comment type="caution">
    <text evidence="1">The sequence shown here is derived from an EMBL/GenBank/DDBJ whole genome shotgun (WGS) entry which is preliminary data.</text>
</comment>
<dbReference type="AlphaFoldDB" id="A0A0F9HKV3"/>
<proteinExistence type="predicted"/>
<dbReference type="EMBL" id="LAZR01014821">
    <property type="protein sequence ID" value="KKM15802.1"/>
    <property type="molecule type" value="Genomic_DNA"/>
</dbReference>
<evidence type="ECO:0000313" key="1">
    <source>
        <dbReference type="EMBL" id="KKM15802.1"/>
    </source>
</evidence>